<feature type="signal peptide" evidence="1">
    <location>
        <begin position="1"/>
        <end position="23"/>
    </location>
</feature>
<proteinExistence type="predicted"/>
<dbReference type="EMBL" id="JEMT01012322">
    <property type="protein sequence ID" value="EXX76071.1"/>
    <property type="molecule type" value="Genomic_DNA"/>
</dbReference>
<name>A0A015LTS1_RHIIW</name>
<dbReference type="OrthoDB" id="2302968at2759"/>
<organism evidence="3 4">
    <name type="scientific">Rhizophagus irregularis (strain DAOM 197198w)</name>
    <name type="common">Glomus intraradices</name>
    <dbReference type="NCBI Taxonomy" id="1432141"/>
    <lineage>
        <taxon>Eukaryota</taxon>
        <taxon>Fungi</taxon>
        <taxon>Fungi incertae sedis</taxon>
        <taxon>Mucoromycota</taxon>
        <taxon>Glomeromycotina</taxon>
        <taxon>Glomeromycetes</taxon>
        <taxon>Glomerales</taxon>
        <taxon>Glomeraceae</taxon>
        <taxon>Rhizophagus</taxon>
    </lineage>
</organism>
<evidence type="ECO:0000313" key="2">
    <source>
        <dbReference type="EMBL" id="EXX71553.1"/>
    </source>
</evidence>
<reference evidence="3 4" key="1">
    <citation type="submission" date="2014-02" db="EMBL/GenBank/DDBJ databases">
        <title>Single nucleus genome sequencing reveals high similarity among nuclei of an endomycorrhizal fungus.</title>
        <authorList>
            <person name="Lin K."/>
            <person name="Geurts R."/>
            <person name="Zhang Z."/>
            <person name="Limpens E."/>
            <person name="Saunders D.G."/>
            <person name="Mu D."/>
            <person name="Pang E."/>
            <person name="Cao H."/>
            <person name="Cha H."/>
            <person name="Lin T."/>
            <person name="Zhou Q."/>
            <person name="Shang Y."/>
            <person name="Li Y."/>
            <person name="Ivanov S."/>
            <person name="Sharma T."/>
            <person name="Velzen R.V."/>
            <person name="Ruijter N.D."/>
            <person name="Aanen D.K."/>
            <person name="Win J."/>
            <person name="Kamoun S."/>
            <person name="Bisseling T."/>
            <person name="Huang S."/>
        </authorList>
    </citation>
    <scope>NUCLEOTIDE SEQUENCE [LARGE SCALE GENOMIC DNA]</scope>
    <source>
        <strain evidence="3">DAOM 197198w</strain>
        <strain evidence="4">DAOM197198w</strain>
    </source>
</reference>
<keyword evidence="1" id="KW-0732">Signal</keyword>
<accession>A0A015LTS1</accession>
<evidence type="ECO:0000313" key="4">
    <source>
        <dbReference type="Proteomes" id="UP000022910"/>
    </source>
</evidence>
<protein>
    <submittedName>
        <fullName evidence="3">Uncharacterized protein</fullName>
    </submittedName>
</protein>
<comment type="caution">
    <text evidence="3">The sequence shown here is derived from an EMBL/GenBank/DDBJ whole genome shotgun (WGS) entry which is preliminary data.</text>
</comment>
<evidence type="ECO:0000256" key="1">
    <source>
        <dbReference type="SAM" id="SignalP"/>
    </source>
</evidence>
<gene>
    <name evidence="3" type="ORF">RirG_036400</name>
    <name evidence="2" type="ORF">RirG_077480</name>
</gene>
<evidence type="ECO:0000313" key="3">
    <source>
        <dbReference type="EMBL" id="EXX76071.1"/>
    </source>
</evidence>
<dbReference type="HOGENOM" id="CLU_137520_0_0_1"/>
<dbReference type="AlphaFoldDB" id="A0A015LTS1"/>
<dbReference type="EMBL" id="JEMT01016102">
    <property type="protein sequence ID" value="EXX71553.1"/>
    <property type="molecule type" value="Genomic_DNA"/>
</dbReference>
<dbReference type="Proteomes" id="UP000022910">
    <property type="component" value="Unassembled WGS sequence"/>
</dbReference>
<feature type="chain" id="PRO_5007367065" evidence="1">
    <location>
        <begin position="24"/>
        <end position="155"/>
    </location>
</feature>
<keyword evidence="4" id="KW-1185">Reference proteome</keyword>
<sequence>MNQKYFIISLLVFFFLYVEKSHGCHPSGAQITSCTEDCPQITNASFTRGKLNITVYTYPDYPPEAFGHFTFKDDQGHEWRFFKKPIFVNDHSCNHKGDYENNPYTSYWNFDSNQTPKETWFDIWLAVYVDCSLSPWGGAEIDCNSYNLHYRGWQP</sequence>